<dbReference type="Proteomes" id="UP001060085">
    <property type="component" value="Linkage Group LG02"/>
</dbReference>
<name>A0ACC0BQD4_CATRO</name>
<keyword evidence="2" id="KW-1185">Reference proteome</keyword>
<evidence type="ECO:0000313" key="2">
    <source>
        <dbReference type="Proteomes" id="UP001060085"/>
    </source>
</evidence>
<accession>A0ACC0BQD4</accession>
<gene>
    <name evidence="1" type="ORF">M9H77_05808</name>
</gene>
<dbReference type="EMBL" id="CM044702">
    <property type="protein sequence ID" value="KAI5674858.1"/>
    <property type="molecule type" value="Genomic_DNA"/>
</dbReference>
<proteinExistence type="predicted"/>
<reference evidence="2" key="1">
    <citation type="journal article" date="2023" name="Nat. Plants">
        <title>Single-cell RNA sequencing provides a high-resolution roadmap for understanding the multicellular compartmentation of specialized metabolism.</title>
        <authorList>
            <person name="Sun S."/>
            <person name="Shen X."/>
            <person name="Li Y."/>
            <person name="Li Y."/>
            <person name="Wang S."/>
            <person name="Li R."/>
            <person name="Zhang H."/>
            <person name="Shen G."/>
            <person name="Guo B."/>
            <person name="Wei J."/>
            <person name="Xu J."/>
            <person name="St-Pierre B."/>
            <person name="Chen S."/>
            <person name="Sun C."/>
        </authorList>
    </citation>
    <scope>NUCLEOTIDE SEQUENCE [LARGE SCALE GENOMIC DNA]</scope>
</reference>
<sequence length="1008" mass="112888">METQFFYRGLASGELSMAGKRSLEWDPNVWKWNGDLFRATPINPNPLDSRSRQFFPLEAGNSMAGASPNSSSTCSDELSIGVDQGKHKRELDKKRRAVVTEDDNSEQEPANLALKLGGRGYNKKEVETFDRTAGKKTKVAGTNSNRAVCQVEDCGADLSKAKDYHRRHKVCEMHSKASRALVGNVMQRFCQQCSRFHALQEFDEGKRSCRRRLAGHNKRRRKTKAAPDTKSSSLNDNHASGYLLMSILKILSTLHSSDPNHKDDPDLLSHLIRSLVTHNSLHGGKDISEFLQKPQNFLNNDPELITSLVTNGSQGNPVSEQQNCTNPIAVMPQEVFHTKDSGVEYSQSVPSKEHGLIYTQSSPFAYVQSKGIPEGRSKLNNFDLNDVYVDSDDGIEDLERSPFPADLRTTNLEYPSWTQQDSHQSSPPQTSGNSDSASAQSPSSSTGDAQSRTDRIVFKLFGKEPSDFPFGIRGQILDWLSHSPTDIESYIRPGCVILTIYLRMAESAWEELCCNLRSRLSRLLNVYDDTSFWRTGWIYVRVQNHIVFISNGHIVVDTSLPLIISNKSMILSVKPIAVPQSERAQFTVKGFNLSKPSTRLLCALEGNYLELESNGLGEDTCKLKGHDQHHCLKISCSVPELVGRGFIEIEDLGLSSSFFPFIVAEKDVCSEIRTLESEIELIEEDCFQGKNRIETRNLALDFIHEMGWLLRRSQLRSRLEYLDRDPFCVPFKRFKWLVQFSADHGWCAVVKKLLDFLLDGTIAAGEQPFLKSALFEMGLLHRAVRKNSRPLVELLLRYTPQDVSEELSSQCISLGADQSFLFRPDAAGPAGLTPLHIAAGRDGSDDVLDALTDDPGEVAIEAWKNTRDNTGFTPEDYARLRGHYSYIHLVQRKIQKKLASTGHVVVDVQSSFSSGSMKQKQDDVLITASFEIARSETGASFKQQPCRVCNKKLASGRRNSCLLYRPAMLSMMAIAAVCVCVALLFKSSPEVVYVCRPFRWEYLDYGSI</sequence>
<organism evidence="1 2">
    <name type="scientific">Catharanthus roseus</name>
    <name type="common">Madagascar periwinkle</name>
    <name type="synonym">Vinca rosea</name>
    <dbReference type="NCBI Taxonomy" id="4058"/>
    <lineage>
        <taxon>Eukaryota</taxon>
        <taxon>Viridiplantae</taxon>
        <taxon>Streptophyta</taxon>
        <taxon>Embryophyta</taxon>
        <taxon>Tracheophyta</taxon>
        <taxon>Spermatophyta</taxon>
        <taxon>Magnoliopsida</taxon>
        <taxon>eudicotyledons</taxon>
        <taxon>Gunneridae</taxon>
        <taxon>Pentapetalae</taxon>
        <taxon>asterids</taxon>
        <taxon>lamiids</taxon>
        <taxon>Gentianales</taxon>
        <taxon>Apocynaceae</taxon>
        <taxon>Rauvolfioideae</taxon>
        <taxon>Vinceae</taxon>
        <taxon>Catharanthinae</taxon>
        <taxon>Catharanthus</taxon>
    </lineage>
</organism>
<evidence type="ECO:0000313" key="1">
    <source>
        <dbReference type="EMBL" id="KAI5674858.1"/>
    </source>
</evidence>
<comment type="caution">
    <text evidence="1">The sequence shown here is derived from an EMBL/GenBank/DDBJ whole genome shotgun (WGS) entry which is preliminary data.</text>
</comment>
<protein>
    <submittedName>
        <fullName evidence="1">Uncharacterized protein</fullName>
    </submittedName>
</protein>